<organism evidence="2 3">
    <name type="scientific">Arthrobacter horti</name>
    <dbReference type="NCBI Taxonomy" id="3068273"/>
    <lineage>
        <taxon>Bacteria</taxon>
        <taxon>Bacillati</taxon>
        <taxon>Actinomycetota</taxon>
        <taxon>Actinomycetes</taxon>
        <taxon>Micrococcales</taxon>
        <taxon>Micrococcaceae</taxon>
        <taxon>Arthrobacter</taxon>
    </lineage>
</organism>
<keyword evidence="3" id="KW-1185">Reference proteome</keyword>
<dbReference type="EMBL" id="JAVALS010000001">
    <property type="protein sequence ID" value="MDP5226145.1"/>
    <property type="molecule type" value="Genomic_DNA"/>
</dbReference>
<feature type="region of interest" description="Disordered" evidence="1">
    <location>
        <begin position="195"/>
        <end position="219"/>
    </location>
</feature>
<evidence type="ECO:0008006" key="4">
    <source>
        <dbReference type="Google" id="ProtNLM"/>
    </source>
</evidence>
<name>A0ABT9IM09_9MICC</name>
<proteinExistence type="predicted"/>
<comment type="caution">
    <text evidence="2">The sequence shown here is derived from an EMBL/GenBank/DDBJ whole genome shotgun (WGS) entry which is preliminary data.</text>
</comment>
<reference evidence="2 3" key="1">
    <citation type="submission" date="2023-08" db="EMBL/GenBank/DDBJ databases">
        <title>Arthrobacter horti sp. nov., isolated from forest soil.</title>
        <authorList>
            <person name="Park M."/>
        </authorList>
    </citation>
    <scope>NUCLEOTIDE SEQUENCE [LARGE SCALE GENOMIC DNA]</scope>
    <source>
        <strain evidence="2 3">YJM1</strain>
    </source>
</reference>
<sequence length="219" mass="23511">MCAPVPADSLATKAIILDQEDIDADVSGSVVCLVGIRGREALPTARRLAPRKPVALVLKGTSDEVPEIEELLRPAGVGLFLIEPASGWEFVLAVINGRIQTTDYHSDVRALIEEDLFAIAQTTARMTSSHVVIEDAANKVLAYSTVSNDIDELRRASILTRSMVLVPARLEDGLRERAAIASSQVNGFWAISGSRRPAPGSRRTWGVSCSARPAGPRTN</sequence>
<dbReference type="RefSeq" id="WP_305995168.1">
    <property type="nucleotide sequence ID" value="NZ_JAVALS010000001.1"/>
</dbReference>
<dbReference type="Proteomes" id="UP001232725">
    <property type="component" value="Unassembled WGS sequence"/>
</dbReference>
<accession>A0ABT9IM09</accession>
<protein>
    <recommendedName>
        <fullName evidence="4">CdaR family transcriptional regulator</fullName>
    </recommendedName>
</protein>
<evidence type="ECO:0000256" key="1">
    <source>
        <dbReference type="SAM" id="MobiDB-lite"/>
    </source>
</evidence>
<evidence type="ECO:0000313" key="2">
    <source>
        <dbReference type="EMBL" id="MDP5226145.1"/>
    </source>
</evidence>
<gene>
    <name evidence="2" type="ORF">Q9R02_03140</name>
</gene>
<evidence type="ECO:0000313" key="3">
    <source>
        <dbReference type="Proteomes" id="UP001232725"/>
    </source>
</evidence>